<accession>A0A1V9ENK2</accession>
<evidence type="ECO:0000313" key="1">
    <source>
        <dbReference type="EMBL" id="OQP47728.1"/>
    </source>
</evidence>
<gene>
    <name evidence="1" type="ORF">A4R26_31865</name>
</gene>
<organism evidence="1 2">
    <name type="scientific">Niastella populi</name>
    <dbReference type="NCBI Taxonomy" id="550983"/>
    <lineage>
        <taxon>Bacteria</taxon>
        <taxon>Pseudomonadati</taxon>
        <taxon>Bacteroidota</taxon>
        <taxon>Chitinophagia</taxon>
        <taxon>Chitinophagales</taxon>
        <taxon>Chitinophagaceae</taxon>
        <taxon>Niastella</taxon>
    </lineage>
</organism>
<comment type="caution">
    <text evidence="1">The sequence shown here is derived from an EMBL/GenBank/DDBJ whole genome shotgun (WGS) entry which is preliminary data.</text>
</comment>
<sequence length="167" mass="18836">MALTLTYQPDKGVFIDNKLLLWSSDRQQVRTLLNGKFEIADNVIDLGDATQSLIQRRDIYESYQGLDNFFFLNFDENEQLTEVEVHYGLTINVAGVIIDFSMDIEKAADLLCGISADKKQLSDGEYFFKNLKLTIASSDSMGGEGNDLSYFYCSKDVSHLVDKEVCS</sequence>
<dbReference type="Proteomes" id="UP000192276">
    <property type="component" value="Unassembled WGS sequence"/>
</dbReference>
<protein>
    <submittedName>
        <fullName evidence="1">Uncharacterized protein</fullName>
    </submittedName>
</protein>
<dbReference type="AlphaFoldDB" id="A0A1V9ENK2"/>
<proteinExistence type="predicted"/>
<name>A0A1V9ENK2_9BACT</name>
<keyword evidence="2" id="KW-1185">Reference proteome</keyword>
<dbReference type="EMBL" id="LWBP01000241">
    <property type="protein sequence ID" value="OQP47728.1"/>
    <property type="molecule type" value="Genomic_DNA"/>
</dbReference>
<evidence type="ECO:0000313" key="2">
    <source>
        <dbReference type="Proteomes" id="UP000192276"/>
    </source>
</evidence>
<reference evidence="2" key="1">
    <citation type="submission" date="2016-04" db="EMBL/GenBank/DDBJ databases">
        <authorList>
            <person name="Chen L."/>
            <person name="Zhuang W."/>
            <person name="Wang G."/>
        </authorList>
    </citation>
    <scope>NUCLEOTIDE SEQUENCE [LARGE SCALE GENOMIC DNA]</scope>
    <source>
        <strain evidence="2">208</strain>
    </source>
</reference>
<dbReference type="OrthoDB" id="672443at2"/>
<dbReference type="RefSeq" id="WP_081170475.1">
    <property type="nucleotide sequence ID" value="NZ_LWBP01000241.1"/>
</dbReference>